<name>A0A376CLA6_9CORY</name>
<dbReference type="SUPFAM" id="SSF52540">
    <property type="entry name" value="P-loop containing nucleoside triphosphate hydrolases"/>
    <property type="match status" value="1"/>
</dbReference>
<dbReference type="AlphaFoldDB" id="A0A376CLA6"/>
<sequence>MPEEGELLGTALQRIKSGQYIPGTNFGNFSLNLQISDADDPDITLTKQSNRLDTDQPGNDSSAEEYMCGFVQRLLGLLAAWPSRMPYVLTSERVGLYTFQSDIDYGRSEMVEKFRVTNGGTAAELSTTPWPSAVEDNLDQFRRLQDKNFRAFMKPVPEAGKMIDLIHRMSGGQFHFEDGSYTFAPKDSDVHLPMSSTSSTARSLFELAEFVTWHARPGAWIVIDEPELNLHPDNQVLMARLLVRLVDAGVSVFLTTHSDYLLRELSILTVLDSKEEWPEEYQGVASLNPDDIRVGYSELQDGVSSLKKAEVSPHKGIHTPFFDGTIARQNRLFDEVVWGG</sequence>
<evidence type="ECO:0000313" key="3">
    <source>
        <dbReference type="Proteomes" id="UP000254467"/>
    </source>
</evidence>
<evidence type="ECO:0000259" key="1">
    <source>
        <dbReference type="Pfam" id="PF13175"/>
    </source>
</evidence>
<proteinExistence type="predicted"/>
<dbReference type="Pfam" id="PF13175">
    <property type="entry name" value="AAA_15"/>
    <property type="match status" value="1"/>
</dbReference>
<organism evidence="2 3">
    <name type="scientific">Corynebacterium pilosum</name>
    <dbReference type="NCBI Taxonomy" id="35756"/>
    <lineage>
        <taxon>Bacteria</taxon>
        <taxon>Bacillati</taxon>
        <taxon>Actinomycetota</taxon>
        <taxon>Actinomycetes</taxon>
        <taxon>Mycobacteriales</taxon>
        <taxon>Corynebacteriaceae</taxon>
        <taxon>Corynebacterium</taxon>
    </lineage>
</organism>
<dbReference type="EMBL" id="UFXQ01000001">
    <property type="protein sequence ID" value="STC68987.1"/>
    <property type="molecule type" value="Genomic_DNA"/>
</dbReference>
<dbReference type="Gene3D" id="3.40.50.300">
    <property type="entry name" value="P-loop containing nucleotide triphosphate hydrolases"/>
    <property type="match status" value="1"/>
</dbReference>
<reference evidence="2 3" key="1">
    <citation type="submission" date="2018-06" db="EMBL/GenBank/DDBJ databases">
        <authorList>
            <consortium name="Pathogen Informatics"/>
            <person name="Doyle S."/>
        </authorList>
    </citation>
    <scope>NUCLEOTIDE SEQUENCE [LARGE SCALE GENOMIC DNA]</scope>
    <source>
        <strain evidence="2 3">NCTC11862</strain>
    </source>
</reference>
<keyword evidence="3" id="KW-1185">Reference proteome</keyword>
<dbReference type="InterPro" id="IPR027417">
    <property type="entry name" value="P-loop_NTPase"/>
</dbReference>
<protein>
    <submittedName>
        <fullName evidence="2">Uncharacterized conserved protein</fullName>
    </submittedName>
</protein>
<feature type="domain" description="Endonuclease GajA/Old nuclease/RecF-like AAA" evidence="1">
    <location>
        <begin position="157"/>
        <end position="261"/>
    </location>
</feature>
<evidence type="ECO:0000313" key="2">
    <source>
        <dbReference type="EMBL" id="STC68987.1"/>
    </source>
</evidence>
<dbReference type="InterPro" id="IPR041685">
    <property type="entry name" value="AAA_GajA/Old/RecF-like"/>
</dbReference>
<dbReference type="Proteomes" id="UP000254467">
    <property type="component" value="Unassembled WGS sequence"/>
</dbReference>
<gene>
    <name evidence="2" type="ORF">NCTC11862_00764</name>
</gene>
<dbReference type="CDD" id="cd00267">
    <property type="entry name" value="ABC_ATPase"/>
    <property type="match status" value="1"/>
</dbReference>
<accession>A0A376CLA6</accession>